<dbReference type="Proteomes" id="UP000244906">
    <property type="component" value="Unassembled WGS sequence"/>
</dbReference>
<dbReference type="Pfam" id="PF12762">
    <property type="entry name" value="DDE_Tnp_IS1595"/>
    <property type="match status" value="1"/>
</dbReference>
<dbReference type="EMBL" id="QDDL01000005">
    <property type="protein sequence ID" value="PVZ68392.1"/>
    <property type="molecule type" value="Genomic_DNA"/>
</dbReference>
<dbReference type="InterPro" id="IPR024445">
    <property type="entry name" value="Tnp_ISXO2-like"/>
</dbReference>
<dbReference type="OrthoDB" id="7355934at2"/>
<gene>
    <name evidence="2" type="ORF">DC094_14030</name>
</gene>
<reference evidence="2 3" key="1">
    <citation type="submission" date="2018-04" db="EMBL/GenBank/DDBJ databases">
        <title>Thalassorhabdus spongiae gen. nov., sp. nov., isolated from a marine sponge in South-West Iceland.</title>
        <authorList>
            <person name="Knobloch S."/>
            <person name="Daussin A."/>
            <person name="Johannsson R."/>
            <person name="Marteinsson V.T."/>
        </authorList>
    </citation>
    <scope>NUCLEOTIDE SEQUENCE [LARGE SCALE GENOMIC DNA]</scope>
    <source>
        <strain evidence="2 3">Hp12</strain>
    </source>
</reference>
<keyword evidence="3" id="KW-1185">Reference proteome</keyword>
<feature type="domain" description="ISXO2-like transposase" evidence="1">
    <location>
        <begin position="1"/>
        <end position="80"/>
    </location>
</feature>
<accession>A0A2V1GSX7</accession>
<comment type="caution">
    <text evidence="2">The sequence shown here is derived from an EMBL/GenBank/DDBJ whole genome shotgun (WGS) entry which is preliminary data.</text>
</comment>
<sequence length="112" mass="12896">MKSESVIYSDGSPIYNCVNENGFAHHKTVHLGSDIAAHTTMPGVHRVASLLKRWILGAYQGAIQEKQLEYYLDEYAFRFNRRKSNSRGLLFYRLLEQAVITTPITYNEIKSR</sequence>
<protein>
    <submittedName>
        <fullName evidence="2">IS1595 family transposase</fullName>
    </submittedName>
</protein>
<dbReference type="AlphaFoldDB" id="A0A2V1GSX7"/>
<dbReference type="SMART" id="SM01126">
    <property type="entry name" value="DDE_Tnp_IS1595"/>
    <property type="match status" value="1"/>
</dbReference>
<name>A0A2V1GSX7_9GAMM</name>
<proteinExistence type="predicted"/>
<evidence type="ECO:0000313" key="2">
    <source>
        <dbReference type="EMBL" id="PVZ68392.1"/>
    </source>
</evidence>
<organism evidence="2 3">
    <name type="scientific">Pelagibaculum spongiae</name>
    <dbReference type="NCBI Taxonomy" id="2080658"/>
    <lineage>
        <taxon>Bacteria</taxon>
        <taxon>Pseudomonadati</taxon>
        <taxon>Pseudomonadota</taxon>
        <taxon>Gammaproteobacteria</taxon>
        <taxon>Oceanospirillales</taxon>
        <taxon>Pelagibaculum</taxon>
    </lineage>
</organism>
<evidence type="ECO:0000259" key="1">
    <source>
        <dbReference type="SMART" id="SM01126"/>
    </source>
</evidence>
<dbReference type="NCBIfam" id="NF033547">
    <property type="entry name" value="transpos_IS1595"/>
    <property type="match status" value="1"/>
</dbReference>
<evidence type="ECO:0000313" key="3">
    <source>
        <dbReference type="Proteomes" id="UP000244906"/>
    </source>
</evidence>